<name>A0ABU3QVV7_9GAMM</name>
<dbReference type="Proteomes" id="UP001257914">
    <property type="component" value="Unassembled WGS sequence"/>
</dbReference>
<feature type="transmembrane region" description="Helical" evidence="1">
    <location>
        <begin position="94"/>
        <end position="118"/>
    </location>
</feature>
<organism evidence="2 3">
    <name type="scientific">Psychrosphaera aquimarina</name>
    <dbReference type="NCBI Taxonomy" id="2044854"/>
    <lineage>
        <taxon>Bacteria</taxon>
        <taxon>Pseudomonadati</taxon>
        <taxon>Pseudomonadota</taxon>
        <taxon>Gammaproteobacteria</taxon>
        <taxon>Alteromonadales</taxon>
        <taxon>Pseudoalteromonadaceae</taxon>
        <taxon>Psychrosphaera</taxon>
    </lineage>
</organism>
<proteinExistence type="predicted"/>
<keyword evidence="3" id="KW-1185">Reference proteome</keyword>
<dbReference type="EMBL" id="JAWCUA010000001">
    <property type="protein sequence ID" value="MDU0111566.1"/>
    <property type="molecule type" value="Genomic_DNA"/>
</dbReference>
<accession>A0ABU3QVV7</accession>
<evidence type="ECO:0000313" key="3">
    <source>
        <dbReference type="Proteomes" id="UP001257914"/>
    </source>
</evidence>
<feature type="transmembrane region" description="Helical" evidence="1">
    <location>
        <begin position="138"/>
        <end position="164"/>
    </location>
</feature>
<keyword evidence="1" id="KW-1133">Transmembrane helix</keyword>
<reference evidence="2 3" key="1">
    <citation type="submission" date="2023-10" db="EMBL/GenBank/DDBJ databases">
        <title>Psychrosphaera aquimaarina strain SW33 isolated from seawater.</title>
        <authorList>
            <person name="Bayburt H."/>
            <person name="Kim J.M."/>
            <person name="Choi B.J."/>
            <person name="Jeon C.O."/>
        </authorList>
    </citation>
    <scope>NUCLEOTIDE SEQUENCE [LARGE SCALE GENOMIC DNA]</scope>
    <source>
        <strain evidence="2 3">KCTC 52743</strain>
    </source>
</reference>
<protein>
    <submittedName>
        <fullName evidence="2">Uncharacterized protein</fullName>
    </submittedName>
</protein>
<sequence length="360" mass="40891">MKVRRIIRVINPLPFLVNIKTRFVKFWRVLNFAQRCYFISVLVALLLMFNLEEESSADPLFAISLLFAVVALLVEFWPKFVIIWHHLLGKTIIVIFYAIMANFALASAAGMVNEVAGVSSNILPYSHNMALILNIPTWFMLTSVLALVVIQLLIPFYLILLLLLKPFGLHGIWHQKEYRFVFTTAMIRYIWCSVLLITTVVLSINNGFINHTTPVFGSVVEGFVSGHKYAKAEGSSKKDVTSINDIVELKDDKAKSIEEKLDEVKDDTPSFLSVNLADDDLSNQIYQKSLAVELTLKKLLAEFIYYYETDSYSRCEHPENTKVVELNDYQLLLMQIDENEAIGYKFTVIACNSPGIGSIN</sequence>
<comment type="caution">
    <text evidence="2">The sequence shown here is derived from an EMBL/GenBank/DDBJ whole genome shotgun (WGS) entry which is preliminary data.</text>
</comment>
<gene>
    <name evidence="2" type="ORF">RT723_00790</name>
</gene>
<keyword evidence="1" id="KW-0472">Membrane</keyword>
<evidence type="ECO:0000256" key="1">
    <source>
        <dbReference type="SAM" id="Phobius"/>
    </source>
</evidence>
<dbReference type="RefSeq" id="WP_315945498.1">
    <property type="nucleotide sequence ID" value="NZ_JAWCUA010000001.1"/>
</dbReference>
<keyword evidence="1" id="KW-0812">Transmembrane</keyword>
<feature type="transmembrane region" description="Helical" evidence="1">
    <location>
        <begin position="29"/>
        <end position="49"/>
    </location>
</feature>
<feature type="transmembrane region" description="Helical" evidence="1">
    <location>
        <begin position="185"/>
        <end position="204"/>
    </location>
</feature>
<evidence type="ECO:0000313" key="2">
    <source>
        <dbReference type="EMBL" id="MDU0111566.1"/>
    </source>
</evidence>
<feature type="transmembrane region" description="Helical" evidence="1">
    <location>
        <begin position="61"/>
        <end position="82"/>
    </location>
</feature>